<organism evidence="10 11">
    <name type="scientific">Porphyromonas endodontalis (strain ATCC 35406 / DSM 24491 / JCM 8526 / CCUG 16442 / BCRC 14492 / NCTC 13058 / HG 370)</name>
    <name type="common">Bacteroides endodontalis</name>
    <dbReference type="NCBI Taxonomy" id="553175"/>
    <lineage>
        <taxon>Bacteria</taxon>
        <taxon>Pseudomonadati</taxon>
        <taxon>Bacteroidota</taxon>
        <taxon>Bacteroidia</taxon>
        <taxon>Bacteroidales</taxon>
        <taxon>Porphyromonadaceae</taxon>
        <taxon>Porphyromonas</taxon>
    </lineage>
</organism>
<comment type="subcellular location">
    <subcellularLocation>
        <location evidence="8">Cell membrane</location>
        <topology evidence="8">Multi-pass membrane protein</topology>
    </subcellularLocation>
    <subcellularLocation>
        <location evidence="1">Membrane</location>
        <topology evidence="1">Multi-pass membrane protein</topology>
    </subcellularLocation>
</comment>
<reference evidence="10 11" key="1">
    <citation type="submission" date="2009-04" db="EMBL/GenBank/DDBJ databases">
        <authorList>
            <person name="Sebastian Y."/>
            <person name="Madupu R."/>
            <person name="Durkin A.S."/>
            <person name="Torralba M."/>
            <person name="Methe B."/>
            <person name="Sutton G.G."/>
            <person name="Strausberg R.L."/>
            <person name="Nelson K.E."/>
        </authorList>
    </citation>
    <scope>NUCLEOTIDE SEQUENCE [LARGE SCALE GENOMIC DNA]</scope>
    <source>
        <strain evidence="11">ATCC 35406 / BCRC 14492 / JCM 8526 / NCTC 13058 / HG 370</strain>
    </source>
</reference>
<comment type="pathway">
    <text evidence="8">Quinol/quinone metabolism; menaquinone biosynthesis; menaquinol from 1,4-dihydroxy-2-naphthoate: step 1/2.</text>
</comment>
<feature type="transmembrane region" description="Helical" evidence="8">
    <location>
        <begin position="91"/>
        <end position="108"/>
    </location>
</feature>
<evidence type="ECO:0000256" key="4">
    <source>
        <dbReference type="ARBA" id="ARBA00022679"/>
    </source>
</evidence>
<dbReference type="InterPro" id="IPR000537">
    <property type="entry name" value="UbiA_prenyltransferase"/>
</dbReference>
<dbReference type="GO" id="GO:0005886">
    <property type="term" value="C:plasma membrane"/>
    <property type="evidence" value="ECO:0007669"/>
    <property type="project" value="UniProtKB-SubCell"/>
</dbReference>
<dbReference type="NCBIfam" id="TIGR00751">
    <property type="entry name" value="menA"/>
    <property type="match status" value="1"/>
</dbReference>
<dbReference type="PANTHER" id="PTHR13929">
    <property type="entry name" value="1,4-DIHYDROXY-2-NAPHTHOATE OCTAPRENYLTRANSFERASE"/>
    <property type="match status" value="1"/>
</dbReference>
<evidence type="ECO:0000256" key="1">
    <source>
        <dbReference type="ARBA" id="ARBA00004141"/>
    </source>
</evidence>
<keyword evidence="2 8" id="KW-0474">Menaquinone biosynthesis</keyword>
<dbReference type="InterPro" id="IPR044878">
    <property type="entry name" value="UbiA_sf"/>
</dbReference>
<keyword evidence="3 8" id="KW-1003">Cell membrane</keyword>
<evidence type="ECO:0000256" key="7">
    <source>
        <dbReference type="ARBA" id="ARBA00023136"/>
    </source>
</evidence>
<dbReference type="Proteomes" id="UP000004295">
    <property type="component" value="Unassembled WGS sequence"/>
</dbReference>
<feature type="transmembrane region" description="Helical" evidence="8">
    <location>
        <begin position="39"/>
        <end position="57"/>
    </location>
</feature>
<dbReference type="EC" id="2.5.1.74" evidence="8 9"/>
<feature type="transmembrane region" description="Helical" evidence="8">
    <location>
        <begin position="217"/>
        <end position="244"/>
    </location>
</feature>
<feature type="transmembrane region" description="Helical" evidence="8">
    <location>
        <begin position="265"/>
        <end position="290"/>
    </location>
</feature>
<dbReference type="EMBL" id="ACNN01000037">
    <property type="protein sequence ID" value="EEN81875.1"/>
    <property type="molecule type" value="Genomic_DNA"/>
</dbReference>
<dbReference type="eggNOG" id="COG1575">
    <property type="taxonomic scope" value="Bacteria"/>
</dbReference>
<feature type="transmembrane region" description="Helical" evidence="8">
    <location>
        <begin position="144"/>
        <end position="161"/>
    </location>
</feature>
<dbReference type="InterPro" id="IPR004657">
    <property type="entry name" value="MenA"/>
</dbReference>
<dbReference type="PANTHER" id="PTHR13929:SF0">
    <property type="entry name" value="UBIA PRENYLTRANSFERASE DOMAIN-CONTAINING PROTEIN 1"/>
    <property type="match status" value="1"/>
</dbReference>
<comment type="function">
    <text evidence="8">Conversion of 1,4-dihydroxy-2-naphthoate (DHNA) to demethylmenaquinone (DMK).</text>
</comment>
<dbReference type="CDD" id="cd13962">
    <property type="entry name" value="PT_UbiA_UBIAD1"/>
    <property type="match status" value="1"/>
</dbReference>
<feature type="transmembrane region" description="Helical" evidence="8">
    <location>
        <begin position="114"/>
        <end position="132"/>
    </location>
</feature>
<evidence type="ECO:0000256" key="5">
    <source>
        <dbReference type="ARBA" id="ARBA00022692"/>
    </source>
</evidence>
<sequence>MTLRQVLYLIRPHTLPASLAPVVTALALAALDGFFCPTTAILTVLVGVLAQIVSNIANDLFDFKKGADGKDRKGFERPLSLGKISYREVKCLLIVSIVATSLTGIALILLTSPWLSIVGVLVILGAIAYTGGPFPFAYHGLGEVMVFIFYGLVAGGGTYYIQCGTLSWEAIALASAMGLASCNILVVNNYRDVAEDALSGKRTLFVRFGKSLALKLYLANLLLSVLLLFPFYSIIGMLSSGIYLAQMMHLQRTMLHTEGAQLNKVLVRTAQGVVLFALNALIVIFVHYQWGAALGGLHHH</sequence>
<keyword evidence="4 8" id="KW-0808">Transferase</keyword>
<dbReference type="PIRSF" id="PIRSF005355">
    <property type="entry name" value="UBIAD1"/>
    <property type="match status" value="1"/>
</dbReference>
<evidence type="ECO:0000313" key="10">
    <source>
        <dbReference type="EMBL" id="EEN81875.1"/>
    </source>
</evidence>
<dbReference type="InterPro" id="IPR026046">
    <property type="entry name" value="UBIAD1"/>
</dbReference>
<name>C3JD47_POREA</name>
<gene>
    <name evidence="8 10" type="primary">menA</name>
    <name evidence="10" type="ORF">POREN0001_0036</name>
</gene>
<comment type="catalytic activity">
    <reaction evidence="8">
        <text>an all-trans-polyprenyl diphosphate + 1,4-dihydroxy-2-naphthoate + H(+) = a 2-demethylmenaquinol + CO2 + diphosphate</text>
        <dbReference type="Rhea" id="RHEA:26478"/>
        <dbReference type="Rhea" id="RHEA-COMP:9563"/>
        <dbReference type="Rhea" id="RHEA-COMP:9564"/>
        <dbReference type="ChEBI" id="CHEBI:11173"/>
        <dbReference type="ChEBI" id="CHEBI:15378"/>
        <dbReference type="ChEBI" id="CHEBI:16526"/>
        <dbReference type="ChEBI" id="CHEBI:33019"/>
        <dbReference type="ChEBI" id="CHEBI:55437"/>
        <dbReference type="ChEBI" id="CHEBI:58914"/>
        <dbReference type="EC" id="2.5.1.74"/>
    </reaction>
</comment>
<dbReference type="HAMAP" id="MF_01937">
    <property type="entry name" value="MenA_1"/>
    <property type="match status" value="1"/>
</dbReference>
<evidence type="ECO:0000256" key="3">
    <source>
        <dbReference type="ARBA" id="ARBA00022475"/>
    </source>
</evidence>
<dbReference type="AlphaFoldDB" id="C3JD47"/>
<dbReference type="GeneID" id="93366229"/>
<evidence type="ECO:0000256" key="8">
    <source>
        <dbReference type="HAMAP-Rule" id="MF_01937"/>
    </source>
</evidence>
<dbReference type="Pfam" id="PF01040">
    <property type="entry name" value="UbiA"/>
    <property type="match status" value="1"/>
</dbReference>
<evidence type="ECO:0000256" key="6">
    <source>
        <dbReference type="ARBA" id="ARBA00022989"/>
    </source>
</evidence>
<evidence type="ECO:0000313" key="11">
    <source>
        <dbReference type="Proteomes" id="UP000004295"/>
    </source>
</evidence>
<dbReference type="GO" id="GO:0042371">
    <property type="term" value="P:vitamin K biosynthetic process"/>
    <property type="evidence" value="ECO:0007669"/>
    <property type="project" value="TreeGrafter"/>
</dbReference>
<keyword evidence="11" id="KW-1185">Reference proteome</keyword>
<comment type="similarity">
    <text evidence="8">Belongs to the MenA family. Type 1 subfamily.</text>
</comment>
<dbReference type="RefSeq" id="WP_004335407.1">
    <property type="nucleotide sequence ID" value="NZ_ACNN01000037.1"/>
</dbReference>
<evidence type="ECO:0000256" key="2">
    <source>
        <dbReference type="ARBA" id="ARBA00022428"/>
    </source>
</evidence>
<dbReference type="GO" id="GO:0046428">
    <property type="term" value="F:1,4-dihydroxy-2-naphthoate polyprenyltransferase activity"/>
    <property type="evidence" value="ECO:0007669"/>
    <property type="project" value="UniProtKB-UniRule"/>
</dbReference>
<dbReference type="Gene3D" id="1.10.357.140">
    <property type="entry name" value="UbiA prenyltransferase"/>
    <property type="match status" value="1"/>
</dbReference>
<dbReference type="UniPathway" id="UPA00079">
    <property type="reaction ID" value="UER00168"/>
</dbReference>
<protein>
    <recommendedName>
        <fullName evidence="8 9">1,4-dihydroxy-2-naphthoate octaprenyltransferase</fullName>
        <shortName evidence="8">DHNA-octaprenyltransferase</shortName>
        <ecNumber evidence="8 9">2.5.1.74</ecNumber>
    </recommendedName>
</protein>
<comment type="caution">
    <text evidence="10">The sequence shown here is derived from an EMBL/GenBank/DDBJ whole genome shotgun (WGS) entry which is preliminary data.</text>
</comment>
<evidence type="ECO:0000256" key="9">
    <source>
        <dbReference type="NCBIfam" id="TIGR00751"/>
    </source>
</evidence>
<keyword evidence="5 8" id="KW-0812">Transmembrane</keyword>
<dbReference type="STRING" id="553175.POREN0001_0036"/>
<keyword evidence="6 8" id="KW-1133">Transmembrane helix</keyword>
<proteinExistence type="inferred from homology"/>
<dbReference type="GO" id="GO:0009234">
    <property type="term" value="P:menaquinone biosynthetic process"/>
    <property type="evidence" value="ECO:0007669"/>
    <property type="project" value="UniProtKB-UniRule"/>
</dbReference>
<keyword evidence="7 8" id="KW-0472">Membrane</keyword>
<accession>C3JD47</accession>